<dbReference type="EMBL" id="GBXM01000196">
    <property type="protein sequence ID" value="JAI08382.1"/>
    <property type="molecule type" value="Transcribed_RNA"/>
</dbReference>
<reference evidence="1" key="1">
    <citation type="submission" date="2014-11" db="EMBL/GenBank/DDBJ databases">
        <authorList>
            <person name="Amaro Gonzalez C."/>
        </authorList>
    </citation>
    <scope>NUCLEOTIDE SEQUENCE</scope>
</reference>
<protein>
    <submittedName>
        <fullName evidence="1">Uncharacterized protein</fullName>
    </submittedName>
</protein>
<evidence type="ECO:0000313" key="1">
    <source>
        <dbReference type="EMBL" id="JAI08382.1"/>
    </source>
</evidence>
<reference evidence="1" key="2">
    <citation type="journal article" date="2015" name="Fish Shellfish Immunol.">
        <title>Early steps in the European eel (Anguilla anguilla)-Vibrio vulnificus interaction in the gills: Role of the RtxA13 toxin.</title>
        <authorList>
            <person name="Callol A."/>
            <person name="Pajuelo D."/>
            <person name="Ebbesson L."/>
            <person name="Teles M."/>
            <person name="MacKenzie S."/>
            <person name="Amaro C."/>
        </authorList>
    </citation>
    <scope>NUCLEOTIDE SEQUENCE</scope>
</reference>
<proteinExistence type="predicted"/>
<sequence>MCNPGEAFGSTYKAFLNLCENRCSELNTTKFVLGFILHTYKY</sequence>
<organism evidence="1">
    <name type="scientific">Anguilla anguilla</name>
    <name type="common">European freshwater eel</name>
    <name type="synonym">Muraena anguilla</name>
    <dbReference type="NCBI Taxonomy" id="7936"/>
    <lineage>
        <taxon>Eukaryota</taxon>
        <taxon>Metazoa</taxon>
        <taxon>Chordata</taxon>
        <taxon>Craniata</taxon>
        <taxon>Vertebrata</taxon>
        <taxon>Euteleostomi</taxon>
        <taxon>Actinopterygii</taxon>
        <taxon>Neopterygii</taxon>
        <taxon>Teleostei</taxon>
        <taxon>Anguilliformes</taxon>
        <taxon>Anguillidae</taxon>
        <taxon>Anguilla</taxon>
    </lineage>
</organism>
<name>A0A0E9Y133_ANGAN</name>
<accession>A0A0E9Y133</accession>
<dbReference type="AlphaFoldDB" id="A0A0E9Y133"/>